<dbReference type="KEGG" id="vg:55802869"/>
<evidence type="ECO:0000313" key="1">
    <source>
        <dbReference type="EMBL" id="BBI90456.1"/>
    </source>
</evidence>
<dbReference type="RefSeq" id="YP_009873748.1">
    <property type="nucleotide sequence ID" value="NC_049340.1"/>
</dbReference>
<protein>
    <submittedName>
        <fullName evidence="1">Uncharacterized protein</fullName>
    </submittedName>
</protein>
<accession>A0A5S9HX58</accession>
<proteinExistence type="predicted"/>
<reference evidence="1 2" key="1">
    <citation type="journal article" date="2019" name="Arch. Virol.">
        <title>A novel jumbo Tenacibaculum maritimum lytic phage with head-fiber-like appendages.</title>
        <authorList>
            <person name="Kawato Y."/>
            <person name="Istiqomah I."/>
            <person name="Gaafar A.Y."/>
            <person name="Hanaoka M."/>
            <person name="Ishimaru K."/>
            <person name="Yasuike M."/>
            <person name="Nishiki I."/>
            <person name="Nakamura Y."/>
            <person name="Fujiwara A."/>
            <person name="Nakai T."/>
        </authorList>
    </citation>
    <scope>NUCLEOTIDE SEQUENCE [LARGE SCALE GENOMIC DNA]</scope>
    <source>
        <strain evidence="1 2">PTm1</strain>
    </source>
</reference>
<evidence type="ECO:0000313" key="2">
    <source>
        <dbReference type="Proteomes" id="UP000422648"/>
    </source>
</evidence>
<sequence>MYIPLKIPDEPLEVFPKDTPLSSFRRLSNNFSFQWSNLLLRLNFFLSIFSSDCSTIGKTGEQSQPILGEYFH</sequence>
<dbReference type="GeneID" id="55802869"/>
<dbReference type="EMBL" id="AP019524">
    <property type="protein sequence ID" value="BBI90456.1"/>
    <property type="molecule type" value="Genomic_DNA"/>
</dbReference>
<organism evidence="1 2">
    <name type="scientific">Tenacibaculum phage PTm1</name>
    <dbReference type="NCBI Taxonomy" id="2547425"/>
    <lineage>
        <taxon>Viruses</taxon>
        <taxon>Duplodnaviria</taxon>
        <taxon>Heunggongvirae</taxon>
        <taxon>Uroviricota</taxon>
        <taxon>Caudoviricetes</taxon>
        <taxon>Shirahamavirus</taxon>
        <taxon>Shirahamavirus PTm1</taxon>
    </lineage>
</organism>
<dbReference type="Proteomes" id="UP000422648">
    <property type="component" value="Segment"/>
</dbReference>
<name>A0A5S9HX58_9CAUD</name>
<keyword evidence="2" id="KW-1185">Reference proteome</keyword>